<feature type="domain" description="Methyltransferase" evidence="1">
    <location>
        <begin position="216"/>
        <end position="325"/>
    </location>
</feature>
<dbReference type="Proteomes" id="UP001211065">
    <property type="component" value="Unassembled WGS sequence"/>
</dbReference>
<name>A0AAD5XZ26_9FUNG</name>
<keyword evidence="3" id="KW-1185">Reference proteome</keyword>
<dbReference type="EMBL" id="JADGJW010000013">
    <property type="protein sequence ID" value="KAJ3227626.1"/>
    <property type="molecule type" value="Genomic_DNA"/>
</dbReference>
<evidence type="ECO:0000259" key="1">
    <source>
        <dbReference type="Pfam" id="PF13679"/>
    </source>
</evidence>
<dbReference type="AlphaFoldDB" id="A0AAD5XZ26"/>
<proteinExistence type="predicted"/>
<accession>A0AAD5XZ26</accession>
<dbReference type="Pfam" id="PF13679">
    <property type="entry name" value="Methyltransf_32"/>
    <property type="match status" value="1"/>
</dbReference>
<dbReference type="PANTHER" id="PTHR36971:SF3">
    <property type="entry name" value="C3H1-TYPE DOMAIN-CONTAINING PROTEIN"/>
    <property type="match status" value="1"/>
</dbReference>
<gene>
    <name evidence="2" type="ORF">HK099_001133</name>
</gene>
<organism evidence="2 3">
    <name type="scientific">Clydaea vesicula</name>
    <dbReference type="NCBI Taxonomy" id="447962"/>
    <lineage>
        <taxon>Eukaryota</taxon>
        <taxon>Fungi</taxon>
        <taxon>Fungi incertae sedis</taxon>
        <taxon>Chytridiomycota</taxon>
        <taxon>Chytridiomycota incertae sedis</taxon>
        <taxon>Chytridiomycetes</taxon>
        <taxon>Lobulomycetales</taxon>
        <taxon>Lobulomycetaceae</taxon>
        <taxon>Clydaea</taxon>
    </lineage>
</organism>
<comment type="caution">
    <text evidence="2">The sequence shown here is derived from an EMBL/GenBank/DDBJ whole genome shotgun (WGS) entry which is preliminary data.</text>
</comment>
<evidence type="ECO:0000313" key="3">
    <source>
        <dbReference type="Proteomes" id="UP001211065"/>
    </source>
</evidence>
<evidence type="ECO:0000313" key="2">
    <source>
        <dbReference type="EMBL" id="KAJ3227626.1"/>
    </source>
</evidence>
<dbReference type="InterPro" id="IPR025714">
    <property type="entry name" value="Methyltranfer_dom"/>
</dbReference>
<dbReference type="PANTHER" id="PTHR36971">
    <property type="entry name" value="UNNAMED PRODUCT"/>
    <property type="match status" value="1"/>
</dbReference>
<protein>
    <recommendedName>
        <fullName evidence="1">Methyltransferase domain-containing protein</fullName>
    </recommendedName>
</protein>
<sequence>MNFSSVENRVGIILKLSSLGKNLEFLTVYNLNLKELKNFDNNFSTTEEVFEIVFKKVDSNTTIGKVGDLINVELFPELDEKTSLQKVSRKGFKCFQLLNKIEENIYLGLDKSEFLLELDIVLWDLTLENSANLGMQLLKIMSLSFSNFNRHEFFTKSEELKVMEEINLKSKANKKKDFEMNTHEGDFHLCEKVEKTKSDKEFTKWIIKTFGKSYLQAGSGVIDIAGGKGHITFQLHCIENINCTLVEPREVILRSWQRKLIKKQNLVTFQHKKNFFNKEFCLESSNTEMLKNCSILIGMHPDQATDEIVDFALKNWKSFAVVPCCVFSNLFPNRRTSAGKHVRTYQEYIDYLLGKHADIKKDFLNSEGRNIIIYLKN</sequence>
<reference evidence="2" key="1">
    <citation type="submission" date="2020-05" db="EMBL/GenBank/DDBJ databases">
        <title>Phylogenomic resolution of chytrid fungi.</title>
        <authorList>
            <person name="Stajich J.E."/>
            <person name="Amses K."/>
            <person name="Simmons R."/>
            <person name="Seto K."/>
            <person name="Myers J."/>
            <person name="Bonds A."/>
            <person name="Quandt C.A."/>
            <person name="Barry K."/>
            <person name="Liu P."/>
            <person name="Grigoriev I."/>
            <person name="Longcore J.E."/>
            <person name="James T.Y."/>
        </authorList>
    </citation>
    <scope>NUCLEOTIDE SEQUENCE</scope>
    <source>
        <strain evidence="2">JEL0476</strain>
    </source>
</reference>